<dbReference type="KEGG" id="mmn:midi_00714"/>
<organism evidence="1 2">
    <name type="scientific">Midichloria mitochondrii (strain IricVA)</name>
    <dbReference type="NCBI Taxonomy" id="696127"/>
    <lineage>
        <taxon>Bacteria</taxon>
        <taxon>Pseudomonadati</taxon>
        <taxon>Pseudomonadota</taxon>
        <taxon>Alphaproteobacteria</taxon>
        <taxon>Rickettsiales</taxon>
        <taxon>Candidatus Midichloriaceae</taxon>
        <taxon>Candidatus Midichloria</taxon>
    </lineage>
</organism>
<sequence length="50" mass="5357">MRVETIAKIGNIFNIAGSMVPDTVLVLLPNLLQAYLSTLTTGNNNQGLIN</sequence>
<reference evidence="1 2" key="1">
    <citation type="journal article" date="2011" name="Mol. Biol. Evol.">
        <title>Phylogenomic evidence for the presence of a flagellum and cbb3 oxidase in the free-living mitochondrial ancestor.</title>
        <authorList>
            <person name="Sassera D."/>
            <person name="Lo N."/>
            <person name="Epis S."/>
            <person name="D'Auria G."/>
            <person name="Montagna M."/>
            <person name="Comandatore F."/>
            <person name="Horner D."/>
            <person name="Pereto J."/>
            <person name="Luciano A.M."/>
            <person name="Franciosi F."/>
            <person name="Ferri E."/>
            <person name="Crotti E."/>
            <person name="Bazzocchi C."/>
            <person name="Daffonchio D."/>
            <person name="Sacchi L."/>
            <person name="Moya A."/>
            <person name="Latorre A."/>
            <person name="Bandi C."/>
        </authorList>
    </citation>
    <scope>NUCLEOTIDE SEQUENCE [LARGE SCALE GENOMIC DNA]</scope>
    <source>
        <strain evidence="1 2">IricVA</strain>
    </source>
</reference>
<dbReference type="Proteomes" id="UP000006639">
    <property type="component" value="Chromosome"/>
</dbReference>
<dbReference type="HOGENOM" id="CLU_3119894_0_0_5"/>
<dbReference type="AlphaFoldDB" id="F7XWF9"/>
<dbReference type="EMBL" id="CP002130">
    <property type="protein sequence ID" value="AEI89008.1"/>
    <property type="molecule type" value="Genomic_DNA"/>
</dbReference>
<proteinExistence type="predicted"/>
<evidence type="ECO:0000313" key="1">
    <source>
        <dbReference type="EMBL" id="AEI89008.1"/>
    </source>
</evidence>
<keyword evidence="2" id="KW-1185">Reference proteome</keyword>
<dbReference type="RefSeq" id="WP_013951214.1">
    <property type="nucleotide sequence ID" value="NC_015722.1"/>
</dbReference>
<dbReference type="OrthoDB" id="9778383at2"/>
<name>F7XWF9_MIDMI</name>
<accession>F7XWF9</accession>
<evidence type="ECO:0000313" key="2">
    <source>
        <dbReference type="Proteomes" id="UP000006639"/>
    </source>
</evidence>
<gene>
    <name evidence="1" type="ordered locus">midi_00714</name>
</gene>
<protein>
    <submittedName>
        <fullName evidence="1">Uncharacterized protein</fullName>
    </submittedName>
</protein>